<organism evidence="2 3">
    <name type="scientific">Caulobacter endophyticus</name>
    <dbReference type="NCBI Taxonomy" id="2172652"/>
    <lineage>
        <taxon>Bacteria</taxon>
        <taxon>Pseudomonadati</taxon>
        <taxon>Pseudomonadota</taxon>
        <taxon>Alphaproteobacteria</taxon>
        <taxon>Caulobacterales</taxon>
        <taxon>Caulobacteraceae</taxon>
        <taxon>Caulobacter</taxon>
    </lineage>
</organism>
<evidence type="ECO:0000313" key="2">
    <source>
        <dbReference type="EMBL" id="PVM82078.1"/>
    </source>
</evidence>
<dbReference type="EMBL" id="QDKQ01000077">
    <property type="protein sequence ID" value="PVM82078.1"/>
    <property type="molecule type" value="Genomic_DNA"/>
</dbReference>
<keyword evidence="3" id="KW-1185">Reference proteome</keyword>
<comment type="caution">
    <text evidence="2">The sequence shown here is derived from an EMBL/GenBank/DDBJ whole genome shotgun (WGS) entry which is preliminary data.</text>
</comment>
<evidence type="ECO:0000256" key="1">
    <source>
        <dbReference type="SAM" id="MobiDB-lite"/>
    </source>
</evidence>
<feature type="compositionally biased region" description="Pro residues" evidence="1">
    <location>
        <begin position="94"/>
        <end position="110"/>
    </location>
</feature>
<dbReference type="Proteomes" id="UP000245073">
    <property type="component" value="Unassembled WGS sequence"/>
</dbReference>
<feature type="compositionally biased region" description="Low complexity" evidence="1">
    <location>
        <begin position="72"/>
        <end position="90"/>
    </location>
</feature>
<feature type="compositionally biased region" description="Polar residues" evidence="1">
    <location>
        <begin position="145"/>
        <end position="154"/>
    </location>
</feature>
<name>A0A2T9JEH8_9CAUL</name>
<dbReference type="OrthoDB" id="9800788at2"/>
<dbReference type="Pfam" id="PF05284">
    <property type="entry name" value="DUF736"/>
    <property type="match status" value="1"/>
</dbReference>
<evidence type="ECO:0000313" key="3">
    <source>
        <dbReference type="Proteomes" id="UP000245073"/>
    </source>
</evidence>
<sequence>MRALRFRLADMVELGAAWKKTSRDEKDYLSVRPDDLSFATAVNITLVEVDDAQPWSGCAAMLPARTGGHGRPALPSGGAGAALSKGQGSAIGRPCPPPPCSPPPSSPAPPHRFMTATRFAAAPIASGSTALMRPRLSGERRRPSRSPTKPATFW</sequence>
<dbReference type="InterPro" id="IPR007948">
    <property type="entry name" value="DUF736"/>
</dbReference>
<reference evidence="2 3" key="1">
    <citation type="submission" date="2018-04" db="EMBL/GenBank/DDBJ databases">
        <title>The genome sequence of Caulobacter sp. 744.</title>
        <authorList>
            <person name="Gao J."/>
            <person name="Sun J."/>
        </authorList>
    </citation>
    <scope>NUCLEOTIDE SEQUENCE [LARGE SCALE GENOMIC DNA]</scope>
    <source>
        <strain evidence="2 3">774</strain>
    </source>
</reference>
<dbReference type="AlphaFoldDB" id="A0A2T9JEH8"/>
<feature type="region of interest" description="Disordered" evidence="1">
    <location>
        <begin position="66"/>
        <end position="154"/>
    </location>
</feature>
<proteinExistence type="predicted"/>
<accession>A0A2T9JEH8</accession>
<gene>
    <name evidence="2" type="ORF">DDF67_24005</name>
</gene>
<protein>
    <submittedName>
        <fullName evidence="2">Uncharacterized protein</fullName>
    </submittedName>
</protein>